<proteinExistence type="inferred from homology"/>
<feature type="domain" description="Deacetylase sirtuin-type" evidence="5">
    <location>
        <begin position="1"/>
        <end position="227"/>
    </location>
</feature>
<dbReference type="RefSeq" id="WP_182385966.1">
    <property type="nucleotide sequence ID" value="NZ_CP059833.1"/>
</dbReference>
<comment type="caution">
    <text evidence="3">Lacks conserved residue(s) required for the propagation of feature annotation.</text>
</comment>
<keyword evidence="3 4" id="KW-0862">Zinc</keyword>
<comment type="function">
    <text evidence="3">NAD-dependent lysine deacetylase and desuccinylase that specifically removes acetyl and succinyl groups on target proteins. Modulates the activities of several proteins which are inactive in their acylated form.</text>
</comment>
<feature type="binding site" evidence="3 4">
    <location>
        <position position="142"/>
    </location>
    <ligand>
        <name>Zn(2+)</name>
        <dbReference type="ChEBI" id="CHEBI:29105"/>
    </ligand>
</feature>
<dbReference type="GO" id="GO:0036055">
    <property type="term" value="F:protein-succinyllysine desuccinylase activity"/>
    <property type="evidence" value="ECO:0007669"/>
    <property type="project" value="UniProtKB-UniRule"/>
</dbReference>
<dbReference type="Gene3D" id="3.40.50.1220">
    <property type="entry name" value="TPP-binding domain"/>
    <property type="match status" value="1"/>
</dbReference>
<dbReference type="SUPFAM" id="SSF52467">
    <property type="entry name" value="DHS-like NAD/FAD-binding domain"/>
    <property type="match status" value="1"/>
</dbReference>
<dbReference type="InterPro" id="IPR003000">
    <property type="entry name" value="Sirtuin"/>
</dbReference>
<feature type="binding site" evidence="3">
    <location>
        <position position="71"/>
    </location>
    <ligand>
        <name>substrate</name>
    </ligand>
</feature>
<sequence>MRQVPDPVQTLVDKAQRIVAFTGAGMSAESGLETYRDAETGLWENVDPTAMASIDAWARNPDPMWRWYLERARRASEAKPNAGHRALASFPVITQNIDNLHERGGSQEVIHLHGSLFDYRCTICSRPFRGELTHTPPACPLCGNLIRPGVVWFGEMLPTKEWARAEELIQECDLLIVVGTSGIVQPAASLPLLARNVLEISPDETNLTPIASYSWRTTAAQGLPLLF</sequence>
<accession>A0A7G5FEW9</accession>
<keyword evidence="3" id="KW-0963">Cytoplasm</keyword>
<dbReference type="EC" id="2.3.1.286" evidence="3"/>
<dbReference type="PANTHER" id="PTHR11085">
    <property type="entry name" value="NAD-DEPENDENT PROTEIN DEACYLASE SIRTUIN-5, MITOCHONDRIAL-RELATED"/>
    <property type="match status" value="1"/>
</dbReference>
<dbReference type="GO" id="GO:0036054">
    <property type="term" value="F:protein-malonyllysine demalonylase activity"/>
    <property type="evidence" value="ECO:0007669"/>
    <property type="project" value="InterPro"/>
</dbReference>
<organism evidence="6 7">
    <name type="scientific">Corynebacterium hindlerae</name>
    <dbReference type="NCBI Taxonomy" id="699041"/>
    <lineage>
        <taxon>Bacteria</taxon>
        <taxon>Bacillati</taxon>
        <taxon>Actinomycetota</taxon>
        <taxon>Actinomycetes</taxon>
        <taxon>Mycobacteriales</taxon>
        <taxon>Corynebacteriaceae</taxon>
        <taxon>Corynebacterium</taxon>
    </lineage>
</organism>
<evidence type="ECO:0000256" key="2">
    <source>
        <dbReference type="ARBA" id="ARBA00023027"/>
    </source>
</evidence>
<gene>
    <name evidence="3" type="primary">cobB</name>
    <name evidence="6" type="ORF">HW450_12710</name>
</gene>
<dbReference type="InterPro" id="IPR026590">
    <property type="entry name" value="Ssirtuin_cat_dom"/>
</dbReference>
<dbReference type="InterPro" id="IPR026591">
    <property type="entry name" value="Sirtuin_cat_small_dom_sf"/>
</dbReference>
<comment type="similarity">
    <text evidence="3">Belongs to the sirtuin family. Class III subfamily.</text>
</comment>
<dbReference type="InterPro" id="IPR027546">
    <property type="entry name" value="Sirtuin_class_III"/>
</dbReference>
<dbReference type="GO" id="GO:0005737">
    <property type="term" value="C:cytoplasm"/>
    <property type="evidence" value="ECO:0007669"/>
    <property type="project" value="UniProtKB-SubCell"/>
</dbReference>
<feature type="binding site" evidence="3 4">
    <location>
        <position position="139"/>
    </location>
    <ligand>
        <name>Zn(2+)</name>
        <dbReference type="ChEBI" id="CHEBI:29105"/>
    </ligand>
</feature>
<dbReference type="InterPro" id="IPR050134">
    <property type="entry name" value="NAD-dep_sirtuin_deacylases"/>
</dbReference>
<evidence type="ECO:0000256" key="3">
    <source>
        <dbReference type="HAMAP-Rule" id="MF_01121"/>
    </source>
</evidence>
<comment type="domain">
    <text evidence="3">2 residues (Tyr-68 and Arg-71) present in a large hydrophobic pocket are probably involved in substrate specificity. They are important for desuccinylation activity, but dispensable for deacetylation activity.</text>
</comment>
<evidence type="ECO:0000256" key="1">
    <source>
        <dbReference type="ARBA" id="ARBA00022679"/>
    </source>
</evidence>
<comment type="catalytic activity">
    <reaction evidence="3">
        <text>N(6)-succinyl-L-lysyl-[protein] + NAD(+) + H2O = 2''-O-succinyl-ADP-D-ribose + nicotinamide + L-lysyl-[protein]</text>
        <dbReference type="Rhea" id="RHEA:47668"/>
        <dbReference type="Rhea" id="RHEA-COMP:9752"/>
        <dbReference type="Rhea" id="RHEA-COMP:11877"/>
        <dbReference type="ChEBI" id="CHEBI:15377"/>
        <dbReference type="ChEBI" id="CHEBI:17154"/>
        <dbReference type="ChEBI" id="CHEBI:29969"/>
        <dbReference type="ChEBI" id="CHEBI:57540"/>
        <dbReference type="ChEBI" id="CHEBI:87830"/>
        <dbReference type="ChEBI" id="CHEBI:87832"/>
    </reaction>
</comment>
<dbReference type="Gene3D" id="3.30.1600.10">
    <property type="entry name" value="SIR2/SIRT2 'Small Domain"/>
    <property type="match status" value="1"/>
</dbReference>
<dbReference type="Pfam" id="PF02146">
    <property type="entry name" value="SIR2"/>
    <property type="match status" value="1"/>
</dbReference>
<dbReference type="GO" id="GO:0017136">
    <property type="term" value="F:histone deacetylase activity, NAD-dependent"/>
    <property type="evidence" value="ECO:0007669"/>
    <property type="project" value="TreeGrafter"/>
</dbReference>
<reference evidence="6 7" key="1">
    <citation type="submission" date="2020-07" db="EMBL/GenBank/DDBJ databases">
        <title>non toxigenic Corynebacterium sp. nov from a clinical source.</title>
        <authorList>
            <person name="Bernier A.-M."/>
            <person name="Bernard K."/>
        </authorList>
    </citation>
    <scope>NUCLEOTIDE SEQUENCE [LARGE SCALE GENOMIC DNA]</scope>
    <source>
        <strain evidence="7">NML 93-0612</strain>
    </source>
</reference>
<comment type="catalytic activity">
    <reaction evidence="3">
        <text>N(6)-acetyl-L-lysyl-[protein] + NAD(+) + H2O = 2''-O-acetyl-ADP-D-ribose + nicotinamide + L-lysyl-[protein]</text>
        <dbReference type="Rhea" id="RHEA:43636"/>
        <dbReference type="Rhea" id="RHEA-COMP:9752"/>
        <dbReference type="Rhea" id="RHEA-COMP:10731"/>
        <dbReference type="ChEBI" id="CHEBI:15377"/>
        <dbReference type="ChEBI" id="CHEBI:17154"/>
        <dbReference type="ChEBI" id="CHEBI:29969"/>
        <dbReference type="ChEBI" id="CHEBI:57540"/>
        <dbReference type="ChEBI" id="CHEBI:61930"/>
        <dbReference type="ChEBI" id="CHEBI:83767"/>
        <dbReference type="EC" id="2.3.1.286"/>
    </reaction>
</comment>
<feature type="binding site" evidence="3">
    <location>
        <begin position="95"/>
        <end position="98"/>
    </location>
    <ligand>
        <name>NAD(+)</name>
        <dbReference type="ChEBI" id="CHEBI:57540"/>
    </ligand>
</feature>
<keyword evidence="2 3" id="KW-0520">NAD</keyword>
<evidence type="ECO:0000313" key="7">
    <source>
        <dbReference type="Proteomes" id="UP000515570"/>
    </source>
</evidence>
<dbReference type="PROSITE" id="PS50305">
    <property type="entry name" value="SIRTUIN"/>
    <property type="match status" value="1"/>
</dbReference>
<keyword evidence="3 4" id="KW-0479">Metal-binding</keyword>
<protein>
    <recommendedName>
        <fullName evidence="3">NAD-dependent protein deacylase</fullName>
        <ecNumber evidence="3">2.3.1.286</ecNumber>
    </recommendedName>
    <alternativeName>
        <fullName evidence="3">Regulatory protein SIR2 homolog</fullName>
    </alternativeName>
</protein>
<feature type="binding site" evidence="3">
    <location>
        <position position="219"/>
    </location>
    <ligand>
        <name>NAD(+)</name>
        <dbReference type="ChEBI" id="CHEBI:57540"/>
    </ligand>
</feature>
<evidence type="ECO:0000313" key="6">
    <source>
        <dbReference type="EMBL" id="QMV85160.1"/>
    </source>
</evidence>
<dbReference type="GO" id="GO:0070403">
    <property type="term" value="F:NAD+ binding"/>
    <property type="evidence" value="ECO:0007669"/>
    <property type="project" value="UniProtKB-UniRule"/>
</dbReference>
<evidence type="ECO:0000259" key="5">
    <source>
        <dbReference type="PROSITE" id="PS50305"/>
    </source>
</evidence>
<keyword evidence="1" id="KW-0808">Transferase</keyword>
<dbReference type="EMBL" id="CP059833">
    <property type="protein sequence ID" value="QMV85160.1"/>
    <property type="molecule type" value="Genomic_DNA"/>
</dbReference>
<comment type="subcellular location">
    <subcellularLocation>
        <location evidence="3">Cytoplasm</location>
    </subcellularLocation>
</comment>
<feature type="binding site" evidence="3">
    <location>
        <position position="68"/>
    </location>
    <ligand>
        <name>substrate</name>
    </ligand>
</feature>
<keyword evidence="7" id="KW-1185">Reference proteome</keyword>
<feature type="binding site" evidence="3">
    <location>
        <begin position="179"/>
        <end position="181"/>
    </location>
    <ligand>
        <name>NAD(+)</name>
        <dbReference type="ChEBI" id="CHEBI:57540"/>
    </ligand>
</feature>
<feature type="active site" description="Proton acceptor" evidence="3 4">
    <location>
        <position position="113"/>
    </location>
</feature>
<dbReference type="InterPro" id="IPR029035">
    <property type="entry name" value="DHS-like_NAD/FAD-binding_dom"/>
</dbReference>
<evidence type="ECO:0000256" key="4">
    <source>
        <dbReference type="PROSITE-ProRule" id="PRU00236"/>
    </source>
</evidence>
<dbReference type="HAMAP" id="MF_01121">
    <property type="entry name" value="Sirtuin_ClassIII"/>
    <property type="match status" value="1"/>
</dbReference>
<comment type="cofactor">
    <cofactor evidence="3">
        <name>Zn(2+)</name>
        <dbReference type="ChEBI" id="CHEBI:29105"/>
    </cofactor>
    <text evidence="3">Binds 1 zinc ion per subunit.</text>
</comment>
<dbReference type="GO" id="GO:0008270">
    <property type="term" value="F:zinc ion binding"/>
    <property type="evidence" value="ECO:0007669"/>
    <property type="project" value="UniProtKB-UniRule"/>
</dbReference>
<dbReference type="AlphaFoldDB" id="A0A7G5FEW9"/>
<dbReference type="NCBIfam" id="NF001753">
    <property type="entry name" value="PRK00481.1-3"/>
    <property type="match status" value="1"/>
</dbReference>
<dbReference type="Proteomes" id="UP000515570">
    <property type="component" value="Chromosome"/>
</dbReference>
<name>A0A7G5FEW9_9CORY</name>
<dbReference type="CDD" id="cd01412">
    <property type="entry name" value="SIRT5_Af1_CobB"/>
    <property type="match status" value="1"/>
</dbReference>
<feature type="binding site" evidence="3 4">
    <location>
        <position position="124"/>
    </location>
    <ligand>
        <name>Zn(2+)</name>
        <dbReference type="ChEBI" id="CHEBI:29105"/>
    </ligand>
</feature>
<feature type="binding site" evidence="3 4">
    <location>
        <position position="121"/>
    </location>
    <ligand>
        <name>Zn(2+)</name>
        <dbReference type="ChEBI" id="CHEBI:29105"/>
    </ligand>
</feature>
<dbReference type="PANTHER" id="PTHR11085:SF10">
    <property type="entry name" value="NAD-DEPENDENT PROTEIN DEACYLASE SIRTUIN-5, MITOCHONDRIAL-RELATED"/>
    <property type="match status" value="1"/>
</dbReference>